<keyword evidence="3" id="KW-1185">Reference proteome</keyword>
<protein>
    <submittedName>
        <fullName evidence="2">Uncharacterized protein</fullName>
    </submittedName>
</protein>
<dbReference type="EMBL" id="JAMKFB020000022">
    <property type="protein sequence ID" value="KAL0160463.1"/>
    <property type="molecule type" value="Genomic_DNA"/>
</dbReference>
<feature type="non-terminal residue" evidence="2">
    <location>
        <position position="65"/>
    </location>
</feature>
<evidence type="ECO:0000313" key="3">
    <source>
        <dbReference type="Proteomes" id="UP001529510"/>
    </source>
</evidence>
<proteinExistence type="predicted"/>
<feature type="non-terminal residue" evidence="2">
    <location>
        <position position="1"/>
    </location>
</feature>
<accession>A0ABD0NEK4</accession>
<organism evidence="2 3">
    <name type="scientific">Cirrhinus mrigala</name>
    <name type="common">Mrigala</name>
    <dbReference type="NCBI Taxonomy" id="683832"/>
    <lineage>
        <taxon>Eukaryota</taxon>
        <taxon>Metazoa</taxon>
        <taxon>Chordata</taxon>
        <taxon>Craniata</taxon>
        <taxon>Vertebrata</taxon>
        <taxon>Euteleostomi</taxon>
        <taxon>Actinopterygii</taxon>
        <taxon>Neopterygii</taxon>
        <taxon>Teleostei</taxon>
        <taxon>Ostariophysi</taxon>
        <taxon>Cypriniformes</taxon>
        <taxon>Cyprinidae</taxon>
        <taxon>Labeoninae</taxon>
        <taxon>Labeonini</taxon>
        <taxon>Cirrhinus</taxon>
    </lineage>
</organism>
<dbReference type="AlphaFoldDB" id="A0ABD0NEK4"/>
<evidence type="ECO:0000313" key="2">
    <source>
        <dbReference type="EMBL" id="KAL0160463.1"/>
    </source>
</evidence>
<sequence length="65" mass="7348">MDPADHDINIRRRFPRQSQPNHNGADTLDRVSDDGDRLQHTSISKTLLLPFTPAADAQNAARKRK</sequence>
<name>A0ABD0NEK4_CIRMR</name>
<feature type="region of interest" description="Disordered" evidence="1">
    <location>
        <begin position="1"/>
        <end position="37"/>
    </location>
</feature>
<evidence type="ECO:0000256" key="1">
    <source>
        <dbReference type="SAM" id="MobiDB-lite"/>
    </source>
</evidence>
<comment type="caution">
    <text evidence="2">The sequence shown here is derived from an EMBL/GenBank/DDBJ whole genome shotgun (WGS) entry which is preliminary data.</text>
</comment>
<feature type="compositionally biased region" description="Basic and acidic residues" evidence="1">
    <location>
        <begin position="1"/>
        <end position="10"/>
    </location>
</feature>
<feature type="compositionally biased region" description="Basic and acidic residues" evidence="1">
    <location>
        <begin position="27"/>
        <end position="37"/>
    </location>
</feature>
<reference evidence="2 3" key="1">
    <citation type="submission" date="2024-05" db="EMBL/GenBank/DDBJ databases">
        <title>Genome sequencing and assembly of Indian major carp, Cirrhinus mrigala (Hamilton, 1822).</title>
        <authorList>
            <person name="Mohindra V."/>
            <person name="Chowdhury L.M."/>
            <person name="Lal K."/>
            <person name="Jena J.K."/>
        </authorList>
    </citation>
    <scope>NUCLEOTIDE SEQUENCE [LARGE SCALE GENOMIC DNA]</scope>
    <source>
        <strain evidence="2">CM1030</strain>
        <tissue evidence="2">Blood</tissue>
    </source>
</reference>
<gene>
    <name evidence="2" type="ORF">M9458_044188</name>
</gene>
<dbReference type="Proteomes" id="UP001529510">
    <property type="component" value="Unassembled WGS sequence"/>
</dbReference>